<feature type="region of interest" description="Disordered" evidence="1">
    <location>
        <begin position="75"/>
        <end position="115"/>
    </location>
</feature>
<evidence type="ECO:0000313" key="2">
    <source>
        <dbReference type="EMBL" id="KAJ3655219.1"/>
    </source>
</evidence>
<organism evidence="2 3">
    <name type="scientific">Zophobas morio</name>
    <dbReference type="NCBI Taxonomy" id="2755281"/>
    <lineage>
        <taxon>Eukaryota</taxon>
        <taxon>Metazoa</taxon>
        <taxon>Ecdysozoa</taxon>
        <taxon>Arthropoda</taxon>
        <taxon>Hexapoda</taxon>
        <taxon>Insecta</taxon>
        <taxon>Pterygota</taxon>
        <taxon>Neoptera</taxon>
        <taxon>Endopterygota</taxon>
        <taxon>Coleoptera</taxon>
        <taxon>Polyphaga</taxon>
        <taxon>Cucujiformia</taxon>
        <taxon>Tenebrionidae</taxon>
        <taxon>Zophobas</taxon>
    </lineage>
</organism>
<protein>
    <submittedName>
        <fullName evidence="2">Uncharacterized protein</fullName>
    </submittedName>
</protein>
<evidence type="ECO:0000313" key="3">
    <source>
        <dbReference type="Proteomes" id="UP001168821"/>
    </source>
</evidence>
<feature type="compositionally biased region" description="Low complexity" evidence="1">
    <location>
        <begin position="90"/>
        <end position="102"/>
    </location>
</feature>
<comment type="caution">
    <text evidence="2">The sequence shown here is derived from an EMBL/GenBank/DDBJ whole genome shotgun (WGS) entry which is preliminary data.</text>
</comment>
<feature type="compositionally biased region" description="Polar residues" evidence="1">
    <location>
        <begin position="75"/>
        <end position="86"/>
    </location>
</feature>
<sequence>MVTTRRGRSLTWMISPRRTETASNLHADLLHTQILHQSTPLLPHQPLLNKISRTDPDHTQTSCFPLTPFSASSHPLFQPLTPQLNRTMHLPGSPSGSLRPSPNAGSCGLLGPHRR</sequence>
<keyword evidence="3" id="KW-1185">Reference proteome</keyword>
<evidence type="ECO:0000256" key="1">
    <source>
        <dbReference type="SAM" id="MobiDB-lite"/>
    </source>
</evidence>
<accession>A0AA38IHK9</accession>
<proteinExistence type="predicted"/>
<dbReference type="AlphaFoldDB" id="A0AA38IHK9"/>
<dbReference type="EMBL" id="JALNTZ010000004">
    <property type="protein sequence ID" value="KAJ3655219.1"/>
    <property type="molecule type" value="Genomic_DNA"/>
</dbReference>
<name>A0AA38IHK9_9CUCU</name>
<reference evidence="2" key="1">
    <citation type="journal article" date="2023" name="G3 (Bethesda)">
        <title>Whole genome assemblies of Zophobas morio and Tenebrio molitor.</title>
        <authorList>
            <person name="Kaur S."/>
            <person name="Stinson S.A."/>
            <person name="diCenzo G.C."/>
        </authorList>
    </citation>
    <scope>NUCLEOTIDE SEQUENCE</scope>
    <source>
        <strain evidence="2">QUZm001</strain>
    </source>
</reference>
<gene>
    <name evidence="2" type="ORF">Zmor_014356</name>
</gene>
<dbReference type="Proteomes" id="UP001168821">
    <property type="component" value="Unassembled WGS sequence"/>
</dbReference>